<accession>A0ABR5PZ98</accession>
<dbReference type="Pfam" id="PF05016">
    <property type="entry name" value="ParE_toxin"/>
    <property type="match status" value="1"/>
</dbReference>
<dbReference type="NCBIfam" id="TIGR02385">
    <property type="entry name" value="RelE_StbE"/>
    <property type="match status" value="1"/>
</dbReference>
<sequence length="94" mass="10826">MIYRVEWSKAAVKQLLKIPKKQRLLIVSWIKENLDGCVNPRNVANGKQLQGTGSGWRWRVGSYRLLAKIEDEKLVIVVVRVGHRQGAYKNLPKM</sequence>
<dbReference type="PANTHER" id="PTHR35601:SF1">
    <property type="entry name" value="TOXIN RELE"/>
    <property type="match status" value="1"/>
</dbReference>
<dbReference type="SUPFAM" id="SSF143011">
    <property type="entry name" value="RelE-like"/>
    <property type="match status" value="1"/>
</dbReference>
<gene>
    <name evidence="3" type="ORF">IV60_GL001483</name>
</gene>
<dbReference type="EMBL" id="JQCP01000004">
    <property type="protein sequence ID" value="KRO01611.1"/>
    <property type="molecule type" value="Genomic_DNA"/>
</dbReference>
<dbReference type="GeneID" id="84904962"/>
<proteinExistence type="inferred from homology"/>
<protein>
    <submittedName>
        <fullName evidence="3">Cytotoxic translational repressor of toxin-antitoxin stability system</fullName>
    </submittedName>
</protein>
<evidence type="ECO:0000313" key="3">
    <source>
        <dbReference type="EMBL" id="KRO01611.1"/>
    </source>
</evidence>
<dbReference type="RefSeq" id="WP_003149869.1">
    <property type="nucleotide sequence ID" value="NZ_CAUPIQ010000004.1"/>
</dbReference>
<dbReference type="InterPro" id="IPR035093">
    <property type="entry name" value="RelE/ParE_toxin_dom_sf"/>
</dbReference>
<evidence type="ECO:0000313" key="4">
    <source>
        <dbReference type="Proteomes" id="UP000051927"/>
    </source>
</evidence>
<dbReference type="Proteomes" id="UP000051927">
    <property type="component" value="Unassembled WGS sequence"/>
</dbReference>
<keyword evidence="2" id="KW-1277">Toxin-antitoxin system</keyword>
<reference evidence="3 4" key="1">
    <citation type="journal article" date="2015" name="Genome Announc.">
        <title>Expanding the biotechnology potential of lactobacilli through comparative genomics of 213 strains and associated genera.</title>
        <authorList>
            <person name="Sun Z."/>
            <person name="Harris H.M."/>
            <person name="McCann A."/>
            <person name="Guo C."/>
            <person name="Argimon S."/>
            <person name="Zhang W."/>
            <person name="Yang X."/>
            <person name="Jeffery I.B."/>
            <person name="Cooney J.C."/>
            <person name="Kagawa T.F."/>
            <person name="Liu W."/>
            <person name="Song Y."/>
            <person name="Salvetti E."/>
            <person name="Wrobel A."/>
            <person name="Rasinkangas P."/>
            <person name="Parkhill J."/>
            <person name="Rea M.C."/>
            <person name="O'Sullivan O."/>
            <person name="Ritari J."/>
            <person name="Douillard F.P."/>
            <person name="Paul Ross R."/>
            <person name="Yang R."/>
            <person name="Briner A.E."/>
            <person name="Felis G.E."/>
            <person name="de Vos W.M."/>
            <person name="Barrangou R."/>
            <person name="Klaenhammer T.R."/>
            <person name="Caufield P.W."/>
            <person name="Cui Y."/>
            <person name="Zhang H."/>
            <person name="O'Toole P.W."/>
        </authorList>
    </citation>
    <scope>NUCLEOTIDE SEQUENCE [LARGE SCALE GENOMIC DNA]</scope>
    <source>
        <strain evidence="3 4">DSM 7090</strain>
    </source>
</reference>
<evidence type="ECO:0000256" key="1">
    <source>
        <dbReference type="ARBA" id="ARBA00006226"/>
    </source>
</evidence>
<comment type="similarity">
    <text evidence="1">Belongs to the RelE toxin family.</text>
</comment>
<comment type="caution">
    <text evidence="3">The sequence shown here is derived from an EMBL/GenBank/DDBJ whole genome shotgun (WGS) entry which is preliminary data.</text>
</comment>
<name>A0ABR5PZ98_9ACTN</name>
<dbReference type="InterPro" id="IPR007712">
    <property type="entry name" value="RelE/ParE_toxin"/>
</dbReference>
<keyword evidence="4" id="KW-1185">Reference proteome</keyword>
<dbReference type="PANTHER" id="PTHR35601">
    <property type="entry name" value="TOXIN RELE"/>
    <property type="match status" value="1"/>
</dbReference>
<dbReference type="Gene3D" id="3.30.2310.20">
    <property type="entry name" value="RelE-like"/>
    <property type="match status" value="1"/>
</dbReference>
<organism evidence="3 4">
    <name type="scientific">Lancefieldella rimae</name>
    <dbReference type="NCBI Taxonomy" id="1383"/>
    <lineage>
        <taxon>Bacteria</taxon>
        <taxon>Bacillati</taxon>
        <taxon>Actinomycetota</taxon>
        <taxon>Coriobacteriia</taxon>
        <taxon>Coriobacteriales</taxon>
        <taxon>Atopobiaceae</taxon>
        <taxon>Lancefieldella</taxon>
    </lineage>
</organism>
<evidence type="ECO:0000256" key="2">
    <source>
        <dbReference type="ARBA" id="ARBA00022649"/>
    </source>
</evidence>